<dbReference type="GO" id="GO:0016020">
    <property type="term" value="C:membrane"/>
    <property type="evidence" value="ECO:0007669"/>
    <property type="project" value="UniProtKB-SubCell"/>
</dbReference>
<feature type="transmembrane region" description="Helical" evidence="8">
    <location>
        <begin position="456"/>
        <end position="479"/>
    </location>
</feature>
<keyword evidence="5 8" id="KW-0472">Membrane</keyword>
<organism evidence="10 11">
    <name type="scientific">Meloidogyne incognita</name>
    <name type="common">Southern root-knot nematode worm</name>
    <name type="synonym">Oxyuris incognita</name>
    <dbReference type="NCBI Taxonomy" id="6306"/>
    <lineage>
        <taxon>Eukaryota</taxon>
        <taxon>Metazoa</taxon>
        <taxon>Ecdysozoa</taxon>
        <taxon>Nematoda</taxon>
        <taxon>Chromadorea</taxon>
        <taxon>Rhabditida</taxon>
        <taxon>Tylenchina</taxon>
        <taxon>Tylenchomorpha</taxon>
        <taxon>Tylenchoidea</taxon>
        <taxon>Meloidogynidae</taxon>
        <taxon>Meloidogyninae</taxon>
        <taxon>Meloidogyne</taxon>
        <taxon>Meloidogyne incognita group</taxon>
    </lineage>
</organism>
<dbReference type="Gene3D" id="1.20.1250.20">
    <property type="entry name" value="MFS general substrate transporter like domains"/>
    <property type="match status" value="1"/>
</dbReference>
<comment type="similarity">
    <text evidence="6">Belongs to the major facilitator superfamily. Spinster (TC 2.A.1.49) family.</text>
</comment>
<evidence type="ECO:0000256" key="2">
    <source>
        <dbReference type="ARBA" id="ARBA00022448"/>
    </source>
</evidence>
<dbReference type="SUPFAM" id="SSF103473">
    <property type="entry name" value="MFS general substrate transporter"/>
    <property type="match status" value="1"/>
</dbReference>
<evidence type="ECO:0000313" key="10">
    <source>
        <dbReference type="Proteomes" id="UP000887563"/>
    </source>
</evidence>
<dbReference type="Proteomes" id="UP000887563">
    <property type="component" value="Unplaced"/>
</dbReference>
<evidence type="ECO:0000313" key="11">
    <source>
        <dbReference type="WBParaSite" id="Minc3s01577g24847"/>
    </source>
</evidence>
<dbReference type="PANTHER" id="PTHR23505:SF79">
    <property type="entry name" value="PROTEIN SPINSTER"/>
    <property type="match status" value="1"/>
</dbReference>
<feature type="transmembrane region" description="Helical" evidence="8">
    <location>
        <begin position="307"/>
        <end position="330"/>
    </location>
</feature>
<dbReference type="InterPro" id="IPR044770">
    <property type="entry name" value="MFS_spinster-like"/>
</dbReference>
<feature type="transmembrane region" description="Helical" evidence="8">
    <location>
        <begin position="73"/>
        <end position="92"/>
    </location>
</feature>
<evidence type="ECO:0000256" key="3">
    <source>
        <dbReference type="ARBA" id="ARBA00022692"/>
    </source>
</evidence>
<reference evidence="11" key="1">
    <citation type="submission" date="2022-11" db="UniProtKB">
        <authorList>
            <consortium name="WormBaseParasite"/>
        </authorList>
    </citation>
    <scope>IDENTIFICATION</scope>
</reference>
<name>A0A914MDU3_MELIC</name>
<dbReference type="InterPro" id="IPR011701">
    <property type="entry name" value="MFS"/>
</dbReference>
<comment type="subcellular location">
    <subcellularLocation>
        <location evidence="1">Membrane</location>
        <topology evidence="1">Multi-pass membrane protein</topology>
    </subcellularLocation>
</comment>
<feature type="transmembrane region" description="Helical" evidence="8">
    <location>
        <begin position="260"/>
        <end position="281"/>
    </location>
</feature>
<keyword evidence="10" id="KW-1185">Reference proteome</keyword>
<feature type="transmembrane region" description="Helical" evidence="8">
    <location>
        <begin position="351"/>
        <end position="371"/>
    </location>
</feature>
<keyword evidence="4 8" id="KW-1133">Transmembrane helix</keyword>
<protein>
    <submittedName>
        <fullName evidence="11">Major facilitator superfamily (MFS) profile domain-containing protein</fullName>
    </submittedName>
</protein>
<dbReference type="Pfam" id="PF07690">
    <property type="entry name" value="MFS_1"/>
    <property type="match status" value="1"/>
</dbReference>
<feature type="transmembrane region" description="Helical" evidence="8">
    <location>
        <begin position="377"/>
        <end position="396"/>
    </location>
</feature>
<feature type="transmembrane region" description="Helical" evidence="8">
    <location>
        <begin position="98"/>
        <end position="122"/>
    </location>
</feature>
<evidence type="ECO:0000256" key="8">
    <source>
        <dbReference type="SAM" id="Phobius"/>
    </source>
</evidence>
<feature type="transmembrane region" description="Helical" evidence="8">
    <location>
        <begin position="173"/>
        <end position="193"/>
    </location>
</feature>
<keyword evidence="2" id="KW-0813">Transport</keyword>
<feature type="transmembrane region" description="Helical" evidence="8">
    <location>
        <begin position="416"/>
        <end position="436"/>
    </location>
</feature>
<dbReference type="GO" id="GO:0022857">
    <property type="term" value="F:transmembrane transporter activity"/>
    <property type="evidence" value="ECO:0007669"/>
    <property type="project" value="InterPro"/>
</dbReference>
<sequence>MENKKLVCLIILFAINLLNYMDRFTIAGVLNDVIKFYNIDDKMAGFLQTVFIIFFMLFAPICGCLGDRFNRKIIILIGEIVWVLAVFASSFIPQNHFASFVILRGIVGIGEASYAVVAPTFLADMFGGKTRSRVLMFFYFAIPVGSGLGYVIGSYVASIAKAGRTDCLDCWQWGIRATPLFGVATIIALIFGVDEPVRGQADQEEESGRINGQTESNNLNNRVNSSTPANEDIITVSTPFKNKLSNIYQDLVYLLENQTFIWSTIAYTAVVFSTGTLTWWAPAAIEEAIAWHHNITNASAVTDTEHVALTFGGITCAGGIIGVAVGTVASMAWKRGISCFSGYSNQRADPLVSAIGSFLATPLLFLSIKLIDLNFIFLAWLLLFLTIVSLCLNWAVNVDMLMAIIVPHRRGIASAVQILISHAFGDASGPWIVGAISDSVRGEDKTPEAHFHSLVIAFYLPNVLLFLSGVGFLLAAYTLPKDLKLAEDWRTNRRGTDGSAQLTGVTQTADTGHLPLDDGNLSPSNRLNQYQNEAFDP</sequence>
<dbReference type="CDD" id="cd17328">
    <property type="entry name" value="MFS_spinster_like"/>
    <property type="match status" value="1"/>
</dbReference>
<feature type="region of interest" description="Disordered" evidence="7">
    <location>
        <begin position="201"/>
        <end position="226"/>
    </location>
</feature>
<feature type="transmembrane region" description="Helical" evidence="8">
    <location>
        <begin position="134"/>
        <end position="153"/>
    </location>
</feature>
<evidence type="ECO:0000256" key="6">
    <source>
        <dbReference type="ARBA" id="ARBA00024338"/>
    </source>
</evidence>
<dbReference type="AlphaFoldDB" id="A0A914MDU3"/>
<accession>A0A914MDU3</accession>
<feature type="compositionally biased region" description="Polar residues" evidence="7">
    <location>
        <begin position="521"/>
        <end position="537"/>
    </location>
</feature>
<feature type="transmembrane region" description="Helical" evidence="8">
    <location>
        <begin position="43"/>
        <end position="66"/>
    </location>
</feature>
<dbReference type="InterPro" id="IPR020846">
    <property type="entry name" value="MFS_dom"/>
</dbReference>
<dbReference type="WBParaSite" id="Minc3s01577g24847">
    <property type="protein sequence ID" value="Minc3s01577g24847"/>
    <property type="gene ID" value="Minc3s01577g24847"/>
</dbReference>
<feature type="compositionally biased region" description="Polar residues" evidence="7">
    <location>
        <begin position="498"/>
        <end position="510"/>
    </location>
</feature>
<evidence type="ECO:0000256" key="4">
    <source>
        <dbReference type="ARBA" id="ARBA00022989"/>
    </source>
</evidence>
<evidence type="ECO:0000259" key="9">
    <source>
        <dbReference type="PROSITE" id="PS50850"/>
    </source>
</evidence>
<feature type="compositionally biased region" description="Polar residues" evidence="7">
    <location>
        <begin position="210"/>
        <end position="226"/>
    </location>
</feature>
<dbReference type="PROSITE" id="PS50850">
    <property type="entry name" value="MFS"/>
    <property type="match status" value="1"/>
</dbReference>
<dbReference type="InterPro" id="IPR036259">
    <property type="entry name" value="MFS_trans_sf"/>
</dbReference>
<proteinExistence type="inferred from homology"/>
<dbReference type="PANTHER" id="PTHR23505">
    <property type="entry name" value="SPINSTER"/>
    <property type="match status" value="1"/>
</dbReference>
<keyword evidence="3 8" id="KW-0812">Transmembrane</keyword>
<feature type="domain" description="Major facilitator superfamily (MFS) profile" evidence="9">
    <location>
        <begin position="8"/>
        <end position="480"/>
    </location>
</feature>
<feature type="region of interest" description="Disordered" evidence="7">
    <location>
        <begin position="496"/>
        <end position="537"/>
    </location>
</feature>
<evidence type="ECO:0000256" key="5">
    <source>
        <dbReference type="ARBA" id="ARBA00023136"/>
    </source>
</evidence>
<evidence type="ECO:0000256" key="1">
    <source>
        <dbReference type="ARBA" id="ARBA00004141"/>
    </source>
</evidence>
<evidence type="ECO:0000256" key="7">
    <source>
        <dbReference type="SAM" id="MobiDB-lite"/>
    </source>
</evidence>